<evidence type="ECO:0000313" key="2">
    <source>
        <dbReference type="EMBL" id="MBP2319807.1"/>
    </source>
</evidence>
<dbReference type="SUPFAM" id="SSF53822">
    <property type="entry name" value="Periplasmic binding protein-like I"/>
    <property type="match status" value="1"/>
</dbReference>
<proteinExistence type="predicted"/>
<gene>
    <name evidence="2" type="ORF">JOF56_000192</name>
</gene>
<name>A0ABS4T5Q8_9PSEU</name>
<dbReference type="RefSeq" id="WP_209633422.1">
    <property type="nucleotide sequence ID" value="NZ_JAGINW010000001.1"/>
</dbReference>
<dbReference type="EMBL" id="JAGINW010000001">
    <property type="protein sequence ID" value="MBP2319807.1"/>
    <property type="molecule type" value="Genomic_DNA"/>
</dbReference>
<dbReference type="InterPro" id="IPR028082">
    <property type="entry name" value="Peripla_BP_I"/>
</dbReference>
<dbReference type="Gene3D" id="3.40.50.2300">
    <property type="match status" value="2"/>
</dbReference>
<feature type="region of interest" description="Disordered" evidence="1">
    <location>
        <begin position="885"/>
        <end position="908"/>
    </location>
</feature>
<protein>
    <submittedName>
        <fullName evidence="2">ABC-type branched-subunit amino acid transport system substrate-binding protein</fullName>
    </submittedName>
</protein>
<comment type="caution">
    <text evidence="2">The sequence shown here is derived from an EMBL/GenBank/DDBJ whole genome shotgun (WGS) entry which is preliminary data.</text>
</comment>
<evidence type="ECO:0000313" key="3">
    <source>
        <dbReference type="Proteomes" id="UP001519332"/>
    </source>
</evidence>
<dbReference type="CDD" id="cd06268">
    <property type="entry name" value="PBP1_ABC_transporter_LIVBP-like"/>
    <property type="match status" value="1"/>
</dbReference>
<organism evidence="2 3">
    <name type="scientific">Kibdelosporangium banguiense</name>
    <dbReference type="NCBI Taxonomy" id="1365924"/>
    <lineage>
        <taxon>Bacteria</taxon>
        <taxon>Bacillati</taxon>
        <taxon>Actinomycetota</taxon>
        <taxon>Actinomycetes</taxon>
        <taxon>Pseudonocardiales</taxon>
        <taxon>Pseudonocardiaceae</taxon>
        <taxon>Kibdelosporangium</taxon>
    </lineage>
</organism>
<reference evidence="2 3" key="1">
    <citation type="submission" date="2021-03" db="EMBL/GenBank/DDBJ databases">
        <title>Sequencing the genomes of 1000 actinobacteria strains.</title>
        <authorList>
            <person name="Klenk H.-P."/>
        </authorList>
    </citation>
    <scope>NUCLEOTIDE SEQUENCE [LARGE SCALE GENOMIC DNA]</scope>
    <source>
        <strain evidence="2 3">DSM 46670</strain>
    </source>
</reference>
<sequence length="908" mass="101131">MRVRTFTDRLTVFDGADQIVELVRELVTRPRFGEAPDRKRDKEKWRRGSRKGIPMVCLVRDTRERELLAELGKRLAQARPRPIPHARHVYVNRTASWPESGERDLKPAHSSDIEPICEVLAELATDLASRDKHLRFPRFRLVRWLTQQSLQEAVTDSDIELLRRLRTRDLARRRRFETQQDAEADLKDAVPSWARALLLFVPPLWFRARISGLGAEYRWLLRQPYLAPRDPGTFVGFAERLTADKRDKEDPEQLLRLLVNAFLADLRREYRRRLWRPRAARRTVYPVVLLDGVTRANGGYRLLNLINEVRNDTGAFDPVLFISGSEKVPPFAIKSEAGTTVPVAHNALAAYRKWSERFNTASRARNPTAWYLPIKVPPGPTEESDRYDEAREQLLDTPALGVAPPPLWSRRWILAVVAFALIGGVATLEEEQRIGHCGKFFLAAEASTLVRAGTGECIGVTEKGFAFQPSDTAMSDVQAKVGELNQRAAQAHRDNPNRPYVSLVFIAALTSPNQSPVLASERESLAGIAVVQDRQLAKTGNNEPLLRILIANAGSEMRYGSQLAGLLRDMVGADPSIVGAVGFDQSRQPALETILELSKIGLPMVASTLSADQIPGKSPLYYQVSPQNKREAAVAAKYAESVLNGPRRVLIVSPDDPGDTYSNNLREDAIATFRGVGFEVESDGYYTLTPGTANTQLPGSRQLGQKRVCGYPGVVFFTGRIEDFEPMLDGIDGTCKGSAPKIIGGDDVSRYVADRTLRGRYPSVPFDYLTFAIGEGGCDEKNDLYHRMRRLFPQECQSDRDIALDEYAPLAYDATLAYVKAVERIREEPGNIPLDRSSVWHHLARISGSAVIEGESGTIDFGGRADQQVPLDKFIAVMRVEGPGPPLKQGSCGRHRSHLPSPWCPPAG</sequence>
<keyword evidence="3" id="KW-1185">Reference proteome</keyword>
<accession>A0ABS4T5Q8</accession>
<dbReference type="Proteomes" id="UP001519332">
    <property type="component" value="Unassembled WGS sequence"/>
</dbReference>
<evidence type="ECO:0000256" key="1">
    <source>
        <dbReference type="SAM" id="MobiDB-lite"/>
    </source>
</evidence>